<feature type="domain" description="Alpha-type protein kinase" evidence="5">
    <location>
        <begin position="353"/>
        <end position="506"/>
    </location>
</feature>
<keyword evidence="2" id="KW-0808">Transferase</keyword>
<keyword evidence="7" id="KW-1185">Reference proteome</keyword>
<evidence type="ECO:0000256" key="1">
    <source>
        <dbReference type="ARBA" id="ARBA00022527"/>
    </source>
</evidence>
<evidence type="ECO:0000313" key="6">
    <source>
        <dbReference type="EMBL" id="KAJ7752502.1"/>
    </source>
</evidence>
<keyword evidence="1" id="KW-0723">Serine/threonine-protein kinase</keyword>
<feature type="region of interest" description="Disordered" evidence="4">
    <location>
        <begin position="261"/>
        <end position="297"/>
    </location>
</feature>
<feature type="compositionally biased region" description="Basic and acidic residues" evidence="4">
    <location>
        <begin position="551"/>
        <end position="579"/>
    </location>
</feature>
<evidence type="ECO:0000313" key="7">
    <source>
        <dbReference type="Proteomes" id="UP001215280"/>
    </source>
</evidence>
<dbReference type="Pfam" id="PF02816">
    <property type="entry name" value="Alpha_kinase"/>
    <property type="match status" value="1"/>
</dbReference>
<evidence type="ECO:0000256" key="3">
    <source>
        <dbReference type="ARBA" id="ARBA00022777"/>
    </source>
</evidence>
<dbReference type="GO" id="GO:0005524">
    <property type="term" value="F:ATP binding"/>
    <property type="evidence" value="ECO:0007669"/>
    <property type="project" value="InterPro"/>
</dbReference>
<keyword evidence="3" id="KW-0418">Kinase</keyword>
<dbReference type="GO" id="GO:0004674">
    <property type="term" value="F:protein serine/threonine kinase activity"/>
    <property type="evidence" value="ECO:0007669"/>
    <property type="project" value="UniProtKB-KW"/>
</dbReference>
<reference evidence="6" key="1">
    <citation type="submission" date="2023-03" db="EMBL/GenBank/DDBJ databases">
        <title>Massive genome expansion in bonnet fungi (Mycena s.s.) driven by repeated elements and novel gene families across ecological guilds.</title>
        <authorList>
            <consortium name="Lawrence Berkeley National Laboratory"/>
            <person name="Harder C.B."/>
            <person name="Miyauchi S."/>
            <person name="Viragh M."/>
            <person name="Kuo A."/>
            <person name="Thoen E."/>
            <person name="Andreopoulos B."/>
            <person name="Lu D."/>
            <person name="Skrede I."/>
            <person name="Drula E."/>
            <person name="Henrissat B."/>
            <person name="Morin E."/>
            <person name="Kohler A."/>
            <person name="Barry K."/>
            <person name="LaButti K."/>
            <person name="Morin E."/>
            <person name="Salamov A."/>
            <person name="Lipzen A."/>
            <person name="Mereny Z."/>
            <person name="Hegedus B."/>
            <person name="Baldrian P."/>
            <person name="Stursova M."/>
            <person name="Weitz H."/>
            <person name="Taylor A."/>
            <person name="Grigoriev I.V."/>
            <person name="Nagy L.G."/>
            <person name="Martin F."/>
            <person name="Kauserud H."/>
        </authorList>
    </citation>
    <scope>NUCLEOTIDE SEQUENCE</scope>
    <source>
        <strain evidence="6">CBHHK188m</strain>
    </source>
</reference>
<evidence type="ECO:0000256" key="2">
    <source>
        <dbReference type="ARBA" id="ARBA00022679"/>
    </source>
</evidence>
<dbReference type="InterPro" id="IPR004166">
    <property type="entry name" value="a-kinase_dom"/>
</dbReference>
<dbReference type="Proteomes" id="UP001215280">
    <property type="component" value="Unassembled WGS sequence"/>
</dbReference>
<dbReference type="EMBL" id="JARJLG010000074">
    <property type="protein sequence ID" value="KAJ7752502.1"/>
    <property type="molecule type" value="Genomic_DNA"/>
</dbReference>
<protein>
    <recommendedName>
        <fullName evidence="5">Alpha-type protein kinase domain-containing protein</fullName>
    </recommendedName>
</protein>
<sequence>MLLVHLIDISNWQQCSLCGVTRRNNMPVPDQGEPQTCGSEVCIKKAQGPGYQPRPAQPNIAETHLERVAKRFGLGPTMSKNPAAGTSLNTAALLHHEHGGGTPGEDKVLVCWAVRESKAPKSLNLDLGSSSKKWAVSVALPDIRAHLVEVVNLEWARSCTTPLLTYGGGYNTVLLEPNTSNMLLGQFYAYYSVPSRSSIYLATIPLMWKSACKATKGPAIWIELYIDSLAVNKRIDALSQTSTSSMNSMIGSAFQSTVRKRALSSTSEGTNRDDRATKRSNVPGPSQSMFVPSDNTTQVHQRSSVTLKKIICVTDATTGEVGDLSSDLGWYPKQPLQQGCNEVRIRYPAVHQFKTTSGEALVVKRFYRISETNENSMAPPVTVLDNRTQIYLELQRLGIAAYFLKQFFRYAKRCAVPVHSATVFADAWLGQELNRPSQASGTSKIDASHEGITWLVESKRATMVEHYTFTLNHQSLRQDLCAQTIHAFAHFVYGHSNKAMVIADIQVILGSGTLVWKESAHLSATMNVAMCADHLVWINPCFWLRDSSPTGHRDSPTPPLSEERPSESHHTRPDRTTTG</sequence>
<feature type="compositionally biased region" description="Polar residues" evidence="4">
    <location>
        <begin position="279"/>
        <end position="297"/>
    </location>
</feature>
<comment type="caution">
    <text evidence="6">The sequence shown here is derived from an EMBL/GenBank/DDBJ whole genome shotgun (WGS) entry which is preliminary data.</text>
</comment>
<gene>
    <name evidence="6" type="ORF">DFH07DRAFT_1031771</name>
</gene>
<dbReference type="SUPFAM" id="SSF56112">
    <property type="entry name" value="Protein kinase-like (PK-like)"/>
    <property type="match status" value="1"/>
</dbReference>
<dbReference type="AlphaFoldDB" id="A0AAD7IZA5"/>
<evidence type="ECO:0000256" key="4">
    <source>
        <dbReference type="SAM" id="MobiDB-lite"/>
    </source>
</evidence>
<feature type="region of interest" description="Disordered" evidence="4">
    <location>
        <begin position="548"/>
        <end position="579"/>
    </location>
</feature>
<evidence type="ECO:0000259" key="5">
    <source>
        <dbReference type="Pfam" id="PF02816"/>
    </source>
</evidence>
<name>A0AAD7IZA5_9AGAR</name>
<proteinExistence type="predicted"/>
<dbReference type="InterPro" id="IPR011009">
    <property type="entry name" value="Kinase-like_dom_sf"/>
</dbReference>
<accession>A0AAD7IZA5</accession>
<organism evidence="6 7">
    <name type="scientific">Mycena maculata</name>
    <dbReference type="NCBI Taxonomy" id="230809"/>
    <lineage>
        <taxon>Eukaryota</taxon>
        <taxon>Fungi</taxon>
        <taxon>Dikarya</taxon>
        <taxon>Basidiomycota</taxon>
        <taxon>Agaricomycotina</taxon>
        <taxon>Agaricomycetes</taxon>
        <taxon>Agaricomycetidae</taxon>
        <taxon>Agaricales</taxon>
        <taxon>Marasmiineae</taxon>
        <taxon>Mycenaceae</taxon>
        <taxon>Mycena</taxon>
    </lineage>
</organism>